<dbReference type="EMBL" id="CP019082">
    <property type="protein sequence ID" value="APW59177.1"/>
    <property type="molecule type" value="Genomic_DNA"/>
</dbReference>
<keyword evidence="2" id="KW-1185">Reference proteome</keyword>
<organism evidence="1 2">
    <name type="scientific">Paludisphaera borealis</name>
    <dbReference type="NCBI Taxonomy" id="1387353"/>
    <lineage>
        <taxon>Bacteria</taxon>
        <taxon>Pseudomonadati</taxon>
        <taxon>Planctomycetota</taxon>
        <taxon>Planctomycetia</taxon>
        <taxon>Isosphaerales</taxon>
        <taxon>Isosphaeraceae</taxon>
        <taxon>Paludisphaera</taxon>
    </lineage>
</organism>
<dbReference type="STRING" id="1387353.BSF38_00591"/>
<evidence type="ECO:0000313" key="2">
    <source>
        <dbReference type="Proteomes" id="UP000186309"/>
    </source>
</evidence>
<dbReference type="KEGG" id="pbor:BSF38_00591"/>
<protein>
    <submittedName>
        <fullName evidence="1">Uncharacterized protein</fullName>
    </submittedName>
</protein>
<accession>A0A1U7CJU7</accession>
<name>A0A1U7CJU7_9BACT</name>
<proteinExistence type="predicted"/>
<gene>
    <name evidence="1" type="ORF">BSF38_00591</name>
</gene>
<reference evidence="2" key="1">
    <citation type="submission" date="2016-12" db="EMBL/GenBank/DDBJ databases">
        <title>Comparative genomics of four Isosphaeraceae planctomycetes: a common pool of plasmids and glycoside hydrolase genes.</title>
        <authorList>
            <person name="Ivanova A."/>
        </authorList>
    </citation>
    <scope>NUCLEOTIDE SEQUENCE [LARGE SCALE GENOMIC DNA]</scope>
    <source>
        <strain evidence="2">PX4</strain>
    </source>
</reference>
<dbReference type="RefSeq" id="WP_145951945.1">
    <property type="nucleotide sequence ID" value="NZ_CP019082.1"/>
</dbReference>
<dbReference type="Proteomes" id="UP000186309">
    <property type="component" value="Chromosome"/>
</dbReference>
<evidence type="ECO:0000313" key="1">
    <source>
        <dbReference type="EMBL" id="APW59177.1"/>
    </source>
</evidence>
<dbReference type="OrthoDB" id="285659at2"/>
<sequence length="301" mass="32671">MRSYLHCVILLISVSGALIVTAAALGRRANGQEAASPDSAAEKAKRAERLEEMDQIAASIRLASIDGDGSETPAVMSEQPLLRWTDPTREFSDGGLWVWRVSGRPVAVVGIELYFQWSLEFVSLSTGLVKAEESGVRWAPRTGGVEFKEIPDAPAPAADESGRLRQMHQLAKRFAAREYWVGGNGQHYALRLLPHPVDRYSDPGSGVVDGGLFIFAHGTNPEVLMMVEARKSGAGPARWSFAAAPLSHAEVALKIGLQDVWTSPSKDPPHTISAADPYFDVLTPRRVVDPSRTGKKQKPPK</sequence>
<dbReference type="AlphaFoldDB" id="A0A1U7CJU7"/>